<keyword evidence="2 3" id="KW-0808">Transferase</keyword>
<dbReference type="InterPro" id="IPR002020">
    <property type="entry name" value="Citrate_synthase"/>
</dbReference>
<dbReference type="Gene3D" id="1.10.230.10">
    <property type="entry name" value="Cytochrome P450-Terp, domain 2"/>
    <property type="match status" value="1"/>
</dbReference>
<dbReference type="GO" id="GO:0046912">
    <property type="term" value="F:acyltransferase activity, acyl groups converted into alkyl on transfer"/>
    <property type="evidence" value="ECO:0007669"/>
    <property type="project" value="InterPro"/>
</dbReference>
<proteinExistence type="inferred from homology"/>
<reference evidence="4 5" key="1">
    <citation type="submission" date="2016-12" db="EMBL/GenBank/DDBJ databases">
        <title>The genomes of Aspergillus section Nigri reveals drivers in fungal speciation.</title>
        <authorList>
            <consortium name="DOE Joint Genome Institute"/>
            <person name="Vesth T.C."/>
            <person name="Nybo J."/>
            <person name="Theobald S."/>
            <person name="Brandl J."/>
            <person name="Frisvad J.C."/>
            <person name="Nielsen K.F."/>
            <person name="Lyhne E.K."/>
            <person name="Kogle M.E."/>
            <person name="Kuo A."/>
            <person name="Riley R."/>
            <person name="Clum A."/>
            <person name="Nolan M."/>
            <person name="Lipzen A."/>
            <person name="Salamov A."/>
            <person name="Henrissat B."/>
            <person name="Wiebenga A."/>
            <person name="De Vries R.P."/>
            <person name="Grigoriev I.V."/>
            <person name="Mortensen U.H."/>
            <person name="Andersen M.R."/>
            <person name="Baker S.E."/>
        </authorList>
    </citation>
    <scope>NUCLEOTIDE SEQUENCE [LARGE SCALE GENOMIC DNA]</scope>
    <source>
        <strain evidence="4 5">CBS 115572</strain>
    </source>
</reference>
<dbReference type="OrthoDB" id="435022at2759"/>
<dbReference type="InterPro" id="IPR036969">
    <property type="entry name" value="Citrate_synthase_sf"/>
</dbReference>
<protein>
    <recommendedName>
        <fullName evidence="3">Citrate synthase</fullName>
    </recommendedName>
</protein>
<evidence type="ECO:0000313" key="5">
    <source>
        <dbReference type="Proteomes" id="UP000246702"/>
    </source>
</evidence>
<comment type="similarity">
    <text evidence="1 3">Belongs to the citrate synthase family.</text>
</comment>
<keyword evidence="5" id="KW-1185">Reference proteome</keyword>
<dbReference type="InterPro" id="IPR016142">
    <property type="entry name" value="Citrate_synth-like_lrg_a-sub"/>
</dbReference>
<accession>A0A317VGK6</accession>
<evidence type="ECO:0000256" key="1">
    <source>
        <dbReference type="ARBA" id="ARBA00010566"/>
    </source>
</evidence>
<organism evidence="4 5">
    <name type="scientific">Aspergillus sclerotioniger CBS 115572</name>
    <dbReference type="NCBI Taxonomy" id="1450535"/>
    <lineage>
        <taxon>Eukaryota</taxon>
        <taxon>Fungi</taxon>
        <taxon>Dikarya</taxon>
        <taxon>Ascomycota</taxon>
        <taxon>Pezizomycotina</taxon>
        <taxon>Eurotiomycetes</taxon>
        <taxon>Eurotiomycetidae</taxon>
        <taxon>Eurotiales</taxon>
        <taxon>Aspergillaceae</taxon>
        <taxon>Aspergillus</taxon>
        <taxon>Aspergillus subgen. Circumdati</taxon>
    </lineage>
</organism>
<dbReference type="EMBL" id="MSFK01000034">
    <property type="protein sequence ID" value="PWY72138.1"/>
    <property type="molecule type" value="Genomic_DNA"/>
</dbReference>
<evidence type="ECO:0000313" key="4">
    <source>
        <dbReference type="EMBL" id="PWY72138.1"/>
    </source>
</evidence>
<dbReference type="GeneID" id="37111569"/>
<sequence length="436" mass="48622">MSSGTLYVKDSRTDVQYEIPIRRNAVSALDFKKIKAPGIGTDRADQVAGGLRVHDPGLQNTTVVETAISFSDHERNLLLFRGYSLEQLWESDFEDVLHLLVWATYPTALQRNDLSHKLTEAMLAVPESVQRTIQSLPTSSPLPLIIAGLSAYLASHPDMIPTSRDANLYRSNEVADRAIIQTVAVYAVVFGLVNSHRKGVPFVPPTHGKTYYENLFTMAGLVDPNTGRPDPVKLSSFRRFAMLNSDHGMALTVFSALTTASSLTDPISCLITAIGSAWGPLHFGATESAQRTLREIGSSENVPAYIERVKQGHEKLFGYGHRSYKGIDPRVRPIRSMLKDMDLSSNKLLEVAEHIEKVCSEDDYFKKRGLYVNGDFYGNFIFAAIGFEPEMIPAAMLAQRIMGIMAHWREYMLTRGKLFRPSHIYTGEAERLLPKI</sequence>
<dbReference type="PANTHER" id="PTHR11739">
    <property type="entry name" value="CITRATE SYNTHASE"/>
    <property type="match status" value="1"/>
</dbReference>
<dbReference type="RefSeq" id="XP_025463091.1">
    <property type="nucleotide sequence ID" value="XM_025609426.1"/>
</dbReference>
<evidence type="ECO:0000256" key="3">
    <source>
        <dbReference type="RuleBase" id="RU000441"/>
    </source>
</evidence>
<dbReference type="PANTHER" id="PTHR11739:SF4">
    <property type="entry name" value="CITRATE SYNTHASE, PEROXISOMAL"/>
    <property type="match status" value="1"/>
</dbReference>
<name>A0A317VGK6_9EURO</name>
<comment type="caution">
    <text evidence="4">The sequence shown here is derived from an EMBL/GenBank/DDBJ whole genome shotgun (WGS) entry which is preliminary data.</text>
</comment>
<dbReference type="GO" id="GO:0005759">
    <property type="term" value="C:mitochondrial matrix"/>
    <property type="evidence" value="ECO:0007669"/>
    <property type="project" value="TreeGrafter"/>
</dbReference>
<gene>
    <name evidence="4" type="ORF">BO94DRAFT_501206</name>
</gene>
<dbReference type="PRINTS" id="PR00143">
    <property type="entry name" value="CITRTSNTHASE"/>
</dbReference>
<dbReference type="SUPFAM" id="SSF48256">
    <property type="entry name" value="Citrate synthase"/>
    <property type="match status" value="1"/>
</dbReference>
<evidence type="ECO:0000256" key="2">
    <source>
        <dbReference type="ARBA" id="ARBA00022679"/>
    </source>
</evidence>
<dbReference type="Gene3D" id="1.10.580.10">
    <property type="entry name" value="Citrate Synthase, domain 1"/>
    <property type="match status" value="1"/>
</dbReference>
<dbReference type="Proteomes" id="UP000246702">
    <property type="component" value="Unassembled WGS sequence"/>
</dbReference>
<dbReference type="STRING" id="1450535.A0A317VGK6"/>
<dbReference type="GO" id="GO:0005975">
    <property type="term" value="P:carbohydrate metabolic process"/>
    <property type="evidence" value="ECO:0007669"/>
    <property type="project" value="TreeGrafter"/>
</dbReference>
<dbReference type="Pfam" id="PF00285">
    <property type="entry name" value="Citrate_synt"/>
    <property type="match status" value="1"/>
</dbReference>
<dbReference type="InterPro" id="IPR016143">
    <property type="entry name" value="Citrate_synth-like_sm_a-sub"/>
</dbReference>
<dbReference type="GO" id="GO:0006099">
    <property type="term" value="P:tricarboxylic acid cycle"/>
    <property type="evidence" value="ECO:0007669"/>
    <property type="project" value="TreeGrafter"/>
</dbReference>
<dbReference type="AlphaFoldDB" id="A0A317VGK6"/>